<dbReference type="GO" id="GO:0005886">
    <property type="term" value="C:plasma membrane"/>
    <property type="evidence" value="ECO:0007669"/>
    <property type="project" value="UniProtKB-ARBA"/>
</dbReference>
<dbReference type="OrthoDB" id="9814483at2"/>
<keyword evidence="1" id="KW-0812">Transmembrane</keyword>
<dbReference type="InterPro" id="IPR032816">
    <property type="entry name" value="VTT_dom"/>
</dbReference>
<organism evidence="3 4">
    <name type="scientific">Thiolapillus brandeum</name>
    <dbReference type="NCBI Taxonomy" id="1076588"/>
    <lineage>
        <taxon>Bacteria</taxon>
        <taxon>Pseudomonadati</taxon>
        <taxon>Pseudomonadota</taxon>
        <taxon>Gammaproteobacteria</taxon>
        <taxon>Chromatiales</taxon>
        <taxon>Sedimenticolaceae</taxon>
        <taxon>Thiolapillus</taxon>
    </lineage>
</organism>
<proteinExistence type="predicted"/>
<evidence type="ECO:0000313" key="4">
    <source>
        <dbReference type="Proteomes" id="UP000031631"/>
    </source>
</evidence>
<protein>
    <recommendedName>
        <fullName evidence="2">VTT domain-containing protein</fullName>
    </recommendedName>
</protein>
<reference evidence="3 4" key="1">
    <citation type="journal article" date="2014" name="PLoS ONE">
        <title>Physiological and genomic features of a novel sulfur-oxidizing gammaproteobacterium belonging to a previously uncultivated symbiotic lineage isolated from a hydrothermal vent.</title>
        <authorList>
            <person name="Nunoura T."/>
            <person name="Takaki Y."/>
            <person name="Kazama H."/>
            <person name="Kakuta J."/>
            <person name="Shimamura S."/>
            <person name="Makita H."/>
            <person name="Hirai M."/>
            <person name="Miyazaki M."/>
            <person name="Takai K."/>
        </authorList>
    </citation>
    <scope>NUCLEOTIDE SEQUENCE [LARGE SCALE GENOMIC DNA]</scope>
    <source>
        <strain evidence="3 4">Hiromi1</strain>
    </source>
</reference>
<keyword evidence="4" id="KW-1185">Reference proteome</keyword>
<evidence type="ECO:0000313" key="3">
    <source>
        <dbReference type="EMBL" id="BAO45306.1"/>
    </source>
</evidence>
<dbReference type="RefSeq" id="WP_041068782.1">
    <property type="nucleotide sequence ID" value="NZ_AP012273.1"/>
</dbReference>
<accession>A0A7U6JIH1</accession>
<dbReference type="EMBL" id="AP012273">
    <property type="protein sequence ID" value="BAO45306.1"/>
    <property type="molecule type" value="Genomic_DNA"/>
</dbReference>
<dbReference type="Pfam" id="PF09335">
    <property type="entry name" value="VTT_dom"/>
    <property type="match status" value="1"/>
</dbReference>
<dbReference type="Proteomes" id="UP000031631">
    <property type="component" value="Chromosome"/>
</dbReference>
<sequence length="142" mass="15356">MTDAGLWSLFAGSFLASTLLPGGSEALLLWLNLEQEHSFLTLLGVATAGNTLGGLSSWIMGWWLRRRFPGADLEHPRQRRALAWLEKHGAPLLLLSWLPVVGDPLCLAAGWARIPLARATLFIALGKGARYAALLWVSSPSG</sequence>
<dbReference type="AlphaFoldDB" id="A0A7U6JIH1"/>
<evidence type="ECO:0000256" key="1">
    <source>
        <dbReference type="SAM" id="Phobius"/>
    </source>
</evidence>
<keyword evidence="1" id="KW-1133">Transmembrane helix</keyword>
<feature type="transmembrane region" description="Helical" evidence="1">
    <location>
        <begin position="42"/>
        <end position="64"/>
    </location>
</feature>
<dbReference type="PANTHER" id="PTHR42709:SF4">
    <property type="entry name" value="INNER MEMBRANE PROTEIN YQAA"/>
    <property type="match status" value="1"/>
</dbReference>
<dbReference type="PANTHER" id="PTHR42709">
    <property type="entry name" value="ALKALINE PHOSPHATASE LIKE PROTEIN"/>
    <property type="match status" value="1"/>
</dbReference>
<keyword evidence="1" id="KW-0472">Membrane</keyword>
<evidence type="ECO:0000259" key="2">
    <source>
        <dbReference type="Pfam" id="PF09335"/>
    </source>
</evidence>
<dbReference type="KEGG" id="tbn:TBH_C2396"/>
<gene>
    <name evidence="3" type="ORF">TBH_C2396</name>
</gene>
<dbReference type="InterPro" id="IPR051311">
    <property type="entry name" value="DedA_domain"/>
</dbReference>
<feature type="domain" description="VTT" evidence="2">
    <location>
        <begin position="41"/>
        <end position="132"/>
    </location>
</feature>
<name>A0A7U6JIH1_9GAMM</name>